<dbReference type="GO" id="GO:0015137">
    <property type="term" value="F:citrate transmembrane transporter activity"/>
    <property type="evidence" value="ECO:0007669"/>
    <property type="project" value="InterPro"/>
</dbReference>
<accession>A0A4R1Q5L3</accession>
<comment type="subcellular location">
    <subcellularLocation>
        <location evidence="1">Membrane</location>
        <topology evidence="1">Multi-pass membrane protein</topology>
    </subcellularLocation>
</comment>
<sequence>MIAFAGFLLVIVFMTLLMKKKLSAMVGLILLPILFAIVLGFGPNIGDMALAGIKQVAPTAVMIAFAMIYFLIMIDTGLFDPLINAILKATKGDPVRVVVGTALLAGLVSLDGDGATTYIITTSAMLAVHRKLKIDPVILPTLAIMQNGVMNITPWGGPTARVMAALNLDASQLFTPLIPGMFIGTAWILFVAYRFGIAERKRLGVLNPVCTETAAVSEFTVELDEGAAALKRPKMFWINLTLTVILMVCLVGGFLPLNVLFMVGTAITLLINYPNLKVQAERISYYGTNVLPNISMVLGAGIFTGIMSGTKMIDAMAKTLTNNIPESMGPHLALITGLTSLPFDYFLTMMLTILG</sequence>
<evidence type="ECO:0000256" key="1">
    <source>
        <dbReference type="ARBA" id="ARBA00004141"/>
    </source>
</evidence>
<dbReference type="RefSeq" id="WP_243650366.1">
    <property type="nucleotide sequence ID" value="NZ_SLUI01000001.1"/>
</dbReference>
<keyword evidence="2" id="KW-0813">Transport</keyword>
<dbReference type="EMBL" id="SLUI01000001">
    <property type="protein sequence ID" value="TCL39846.1"/>
    <property type="molecule type" value="Genomic_DNA"/>
</dbReference>
<name>A0A4R1Q5L3_9FIRM</name>
<evidence type="ECO:0000313" key="8">
    <source>
        <dbReference type="EMBL" id="TCL39846.1"/>
    </source>
</evidence>
<evidence type="ECO:0000256" key="6">
    <source>
        <dbReference type="SAM" id="Phobius"/>
    </source>
</evidence>
<dbReference type="InterPro" id="IPR004680">
    <property type="entry name" value="Cit_transptr-like_dom"/>
</dbReference>
<dbReference type="AlphaFoldDB" id="A0A4R1Q5L3"/>
<feature type="transmembrane region" description="Helical" evidence="6">
    <location>
        <begin position="173"/>
        <end position="193"/>
    </location>
</feature>
<comment type="caution">
    <text evidence="8">The sequence shown here is derived from an EMBL/GenBank/DDBJ whole genome shotgun (WGS) entry which is preliminary data.</text>
</comment>
<evidence type="ECO:0000256" key="3">
    <source>
        <dbReference type="ARBA" id="ARBA00022692"/>
    </source>
</evidence>
<dbReference type="NCBIfam" id="TIGR00784">
    <property type="entry name" value="citMHS"/>
    <property type="match status" value="1"/>
</dbReference>
<evidence type="ECO:0000256" key="5">
    <source>
        <dbReference type="ARBA" id="ARBA00023136"/>
    </source>
</evidence>
<reference evidence="8 9" key="1">
    <citation type="submission" date="2019-03" db="EMBL/GenBank/DDBJ databases">
        <title>Genomic Encyclopedia of Type Strains, Phase IV (KMG-IV): sequencing the most valuable type-strain genomes for metagenomic binning, comparative biology and taxonomic classification.</title>
        <authorList>
            <person name="Goeker M."/>
        </authorList>
    </citation>
    <scope>NUCLEOTIDE SEQUENCE [LARGE SCALE GENOMIC DNA]</scope>
    <source>
        <strain evidence="8 9">DSM 15969</strain>
    </source>
</reference>
<feature type="transmembrane region" description="Helical" evidence="6">
    <location>
        <begin position="56"/>
        <end position="74"/>
    </location>
</feature>
<feature type="transmembrane region" description="Helical" evidence="6">
    <location>
        <begin position="29"/>
        <end position="49"/>
    </location>
</feature>
<keyword evidence="9" id="KW-1185">Reference proteome</keyword>
<dbReference type="Proteomes" id="UP000295063">
    <property type="component" value="Unassembled WGS sequence"/>
</dbReference>
<evidence type="ECO:0000256" key="4">
    <source>
        <dbReference type="ARBA" id="ARBA00022989"/>
    </source>
</evidence>
<evidence type="ECO:0000256" key="2">
    <source>
        <dbReference type="ARBA" id="ARBA00022448"/>
    </source>
</evidence>
<organism evidence="8 9">
    <name type="scientific">Anaerospora hongkongensis</name>
    <dbReference type="NCBI Taxonomy" id="244830"/>
    <lineage>
        <taxon>Bacteria</taxon>
        <taxon>Bacillati</taxon>
        <taxon>Bacillota</taxon>
        <taxon>Negativicutes</taxon>
        <taxon>Selenomonadales</taxon>
        <taxon>Sporomusaceae</taxon>
        <taxon>Anaerospora</taxon>
    </lineage>
</organism>
<gene>
    <name evidence="8" type="ORF">EV210_10141</name>
</gene>
<feature type="transmembrane region" description="Helical" evidence="6">
    <location>
        <begin position="291"/>
        <end position="310"/>
    </location>
</feature>
<proteinExistence type="predicted"/>
<feature type="transmembrane region" description="Helical" evidence="6">
    <location>
        <begin position="240"/>
        <end position="271"/>
    </location>
</feature>
<dbReference type="InterPro" id="IPR014738">
    <property type="entry name" value="Citrate_transporter"/>
</dbReference>
<dbReference type="GO" id="GO:0016020">
    <property type="term" value="C:membrane"/>
    <property type="evidence" value="ECO:0007669"/>
    <property type="project" value="UniProtKB-SubCell"/>
</dbReference>
<evidence type="ECO:0000259" key="7">
    <source>
        <dbReference type="Pfam" id="PF03600"/>
    </source>
</evidence>
<evidence type="ECO:0000313" key="9">
    <source>
        <dbReference type="Proteomes" id="UP000295063"/>
    </source>
</evidence>
<feature type="transmembrane region" description="Helical" evidence="6">
    <location>
        <begin position="331"/>
        <end position="354"/>
    </location>
</feature>
<protein>
    <submittedName>
        <fullName evidence="8">CitMHS family citrate-Mg2+:H+ or citrate-Ca2+:H+ symporter</fullName>
    </submittedName>
</protein>
<keyword evidence="4 6" id="KW-1133">Transmembrane helix</keyword>
<dbReference type="Pfam" id="PF03600">
    <property type="entry name" value="CitMHS"/>
    <property type="match status" value="1"/>
</dbReference>
<feature type="domain" description="Citrate transporter-like" evidence="7">
    <location>
        <begin position="12"/>
        <end position="346"/>
    </location>
</feature>
<keyword evidence="3 6" id="KW-0812">Transmembrane</keyword>
<keyword evidence="5 6" id="KW-0472">Membrane</keyword>